<dbReference type="Pfam" id="PF08020">
    <property type="entry name" value="DUF1706"/>
    <property type="match status" value="1"/>
</dbReference>
<dbReference type="PANTHER" id="PTHR40658:SF4">
    <property type="entry name" value="HYPOTHETICAL CYTOSOLIC PROTEIN"/>
    <property type="match status" value="1"/>
</dbReference>
<dbReference type="RefSeq" id="WP_276649576.1">
    <property type="nucleotide sequence ID" value="NZ_JAAYSM010000365.1"/>
</dbReference>
<accession>A0A7X8C580</accession>
<evidence type="ECO:0000313" key="1">
    <source>
        <dbReference type="EMBL" id="NLJ19205.1"/>
    </source>
</evidence>
<gene>
    <name evidence="1" type="ORF">GX355_10125</name>
</gene>
<dbReference type="EMBL" id="JAAYSM010000365">
    <property type="protein sequence ID" value="NLJ19205.1"/>
    <property type="molecule type" value="Genomic_DNA"/>
</dbReference>
<dbReference type="PIRSF" id="PIRSF031551">
    <property type="entry name" value="DUF1706"/>
    <property type="match status" value="1"/>
</dbReference>
<dbReference type="Proteomes" id="UP000541058">
    <property type="component" value="Unassembled WGS sequence"/>
</dbReference>
<dbReference type="AlphaFoldDB" id="A0A7X8C580"/>
<name>A0A7X8C580_9LACT</name>
<dbReference type="PANTHER" id="PTHR40658">
    <property type="match status" value="1"/>
</dbReference>
<organism evidence="1 2">
    <name type="scientific">Globicatella sulfidifaciens</name>
    <dbReference type="NCBI Taxonomy" id="136093"/>
    <lineage>
        <taxon>Bacteria</taxon>
        <taxon>Bacillati</taxon>
        <taxon>Bacillota</taxon>
        <taxon>Bacilli</taxon>
        <taxon>Lactobacillales</taxon>
        <taxon>Aerococcaceae</taxon>
        <taxon>Globicatella</taxon>
    </lineage>
</organism>
<evidence type="ECO:0000313" key="2">
    <source>
        <dbReference type="Proteomes" id="UP000541058"/>
    </source>
</evidence>
<dbReference type="Gene3D" id="1.20.120.450">
    <property type="entry name" value="dinb family like domain"/>
    <property type="match status" value="1"/>
</dbReference>
<sequence>MARPTTKSDLIDAATQSFDDLYTLVYSIPADKREELFPFEDRDKKISDVLMHLHEWHKMLLKWYEVGMGGGKPDMPAPGYSWRELPALNQQIWSSVQNVSLDEAEQLLKESHEEVLALVHQHSEEEIFTKKYYKWTKTSHLASYFISNLSSHYNWAIKKIKKYKRSLS</sequence>
<dbReference type="InterPro" id="IPR012550">
    <property type="entry name" value="DUF1706"/>
</dbReference>
<reference evidence="1 2" key="1">
    <citation type="journal article" date="2020" name="Biotechnol. Biofuels">
        <title>New insights from the biogas microbiome by comprehensive genome-resolved metagenomics of nearly 1600 species originating from multiple anaerobic digesters.</title>
        <authorList>
            <person name="Campanaro S."/>
            <person name="Treu L."/>
            <person name="Rodriguez-R L.M."/>
            <person name="Kovalovszki A."/>
            <person name="Ziels R.M."/>
            <person name="Maus I."/>
            <person name="Zhu X."/>
            <person name="Kougias P.G."/>
            <person name="Basile A."/>
            <person name="Luo G."/>
            <person name="Schluter A."/>
            <person name="Konstantinidis K.T."/>
            <person name="Angelidaki I."/>
        </authorList>
    </citation>
    <scope>NUCLEOTIDE SEQUENCE [LARGE SCALE GENOMIC DNA]</scope>
    <source>
        <strain evidence="1">AS23ysBPME_34</strain>
    </source>
</reference>
<dbReference type="InterPro" id="IPR034660">
    <property type="entry name" value="DinB/YfiT-like"/>
</dbReference>
<protein>
    <submittedName>
        <fullName evidence="1">ClbS/DfsB family four-helix bundle protein</fullName>
    </submittedName>
</protein>
<proteinExistence type="predicted"/>
<comment type="caution">
    <text evidence="1">The sequence shown here is derived from an EMBL/GenBank/DDBJ whole genome shotgun (WGS) entry which is preliminary data.</text>
</comment>